<protein>
    <submittedName>
        <fullName evidence="1">Uncharacterized protein</fullName>
    </submittedName>
</protein>
<sequence>MSGAGEGYRGAATATAMFCLMSQWLVRRQKPSATLVAPPAVLAAVCW</sequence>
<dbReference type="EMBL" id="BMMN01000001">
    <property type="protein sequence ID" value="GGO02242.1"/>
    <property type="molecule type" value="Genomic_DNA"/>
</dbReference>
<gene>
    <name evidence="1" type="ORF">GCM10011574_10900</name>
</gene>
<proteinExistence type="predicted"/>
<name>A0A8H9GUY5_9ACTN</name>
<evidence type="ECO:0000313" key="1">
    <source>
        <dbReference type="EMBL" id="GGO02242.1"/>
    </source>
</evidence>
<accession>A0A8H9GUY5</accession>
<dbReference type="AlphaFoldDB" id="A0A8H9GUY5"/>
<dbReference type="Proteomes" id="UP000653480">
    <property type="component" value="Unassembled WGS sequence"/>
</dbReference>
<organism evidence="1 2">
    <name type="scientific">Microbispora bryophytorum</name>
    <dbReference type="NCBI Taxonomy" id="1460882"/>
    <lineage>
        <taxon>Bacteria</taxon>
        <taxon>Bacillati</taxon>
        <taxon>Actinomycetota</taxon>
        <taxon>Actinomycetes</taxon>
        <taxon>Streptosporangiales</taxon>
        <taxon>Streptosporangiaceae</taxon>
        <taxon>Microbispora</taxon>
    </lineage>
</organism>
<reference evidence="1" key="2">
    <citation type="submission" date="2020-09" db="EMBL/GenBank/DDBJ databases">
        <authorList>
            <person name="Sun Q."/>
            <person name="Zhou Y."/>
        </authorList>
    </citation>
    <scope>NUCLEOTIDE SEQUENCE</scope>
    <source>
        <strain evidence="1">CGMCC 4.7138</strain>
    </source>
</reference>
<reference evidence="1" key="1">
    <citation type="journal article" date="2014" name="Int. J. Syst. Evol. Microbiol.">
        <title>Complete genome sequence of Corynebacterium casei LMG S-19264T (=DSM 44701T), isolated from a smear-ripened cheese.</title>
        <authorList>
            <consortium name="US DOE Joint Genome Institute (JGI-PGF)"/>
            <person name="Walter F."/>
            <person name="Albersmeier A."/>
            <person name="Kalinowski J."/>
            <person name="Ruckert C."/>
        </authorList>
    </citation>
    <scope>NUCLEOTIDE SEQUENCE</scope>
    <source>
        <strain evidence="1">CGMCC 4.7138</strain>
    </source>
</reference>
<evidence type="ECO:0000313" key="2">
    <source>
        <dbReference type="Proteomes" id="UP000653480"/>
    </source>
</evidence>
<comment type="caution">
    <text evidence="1">The sequence shown here is derived from an EMBL/GenBank/DDBJ whole genome shotgun (WGS) entry which is preliminary data.</text>
</comment>
<keyword evidence="2" id="KW-1185">Reference proteome</keyword>